<evidence type="ECO:0000313" key="1">
    <source>
        <dbReference type="EMBL" id="RKI12748.1"/>
    </source>
</evidence>
<dbReference type="EMBL" id="RAWI01000046">
    <property type="protein sequence ID" value="RKI12748.1"/>
    <property type="molecule type" value="Genomic_DNA"/>
</dbReference>
<comment type="caution">
    <text evidence="1">The sequence shown here is derived from an EMBL/GenBank/DDBJ whole genome shotgun (WGS) entry which is preliminary data.</text>
</comment>
<evidence type="ECO:0000313" key="2">
    <source>
        <dbReference type="Proteomes" id="UP000278907"/>
    </source>
</evidence>
<accession>A0ABX9QMU1</accession>
<name>A0ABX9QMU1_9BACT</name>
<protein>
    <submittedName>
        <fullName evidence="1">Uncharacterized protein</fullName>
    </submittedName>
</protein>
<organism evidence="1 2">
    <name type="scientific">Corallococcus praedator</name>
    <dbReference type="NCBI Taxonomy" id="2316724"/>
    <lineage>
        <taxon>Bacteria</taxon>
        <taxon>Pseudomonadati</taxon>
        <taxon>Myxococcota</taxon>
        <taxon>Myxococcia</taxon>
        <taxon>Myxococcales</taxon>
        <taxon>Cystobacterineae</taxon>
        <taxon>Myxococcaceae</taxon>
        <taxon>Corallococcus</taxon>
    </lineage>
</organism>
<reference evidence="1 2" key="1">
    <citation type="submission" date="2018-09" db="EMBL/GenBank/DDBJ databases">
        <authorList>
            <person name="Livingstone P.G."/>
            <person name="Whitworth D.E."/>
        </authorList>
    </citation>
    <scope>NUCLEOTIDE SEQUENCE [LARGE SCALE GENOMIC DNA]</scope>
    <source>
        <strain evidence="1 2">CA031B</strain>
    </source>
</reference>
<sequence>MVAGSCQSSADCKDYEECSGLTRKCVPQADRCTTADDCGGGLWTPTCGQDNRCGGTSTGGNDVLLWGTLQEGLCGADAISGILTPTRVQVGFDCDTSSAFSEAVVAPNGRVYYIGRGGNPDRIKIMVPESFTLKDKIRSYPVDGPRNDTQVPSPACSATQDIGSFVMRAGTGAVAYNCSHGGNTYYNSAGDVVATGHRLLAWNAAGYLLGVGSGYELFVLAPDQQVIPITGLPGDHLDTIDARAHPTGFMLAMNRTSGIQELWHVDNSGAATVLGTYGEGPAEADRVSYGILDAGGALYSRSSPREDVGITDLVVKRPPDGSRGTIIYSEKSAPTPVNAAANYEKVFNFMHASHLFAGP</sequence>
<dbReference type="Proteomes" id="UP000278907">
    <property type="component" value="Unassembled WGS sequence"/>
</dbReference>
<proteinExistence type="predicted"/>
<keyword evidence="2" id="KW-1185">Reference proteome</keyword>
<gene>
    <name evidence="1" type="ORF">D7Y13_08850</name>
</gene>